<evidence type="ECO:0000256" key="5">
    <source>
        <dbReference type="ARBA" id="ARBA00023004"/>
    </source>
</evidence>
<keyword evidence="9" id="KW-0812">Transmembrane</keyword>
<evidence type="ECO:0000256" key="2">
    <source>
        <dbReference type="ARBA" id="ARBA00010617"/>
    </source>
</evidence>
<dbReference type="GO" id="GO:0020037">
    <property type="term" value="F:heme binding"/>
    <property type="evidence" value="ECO:0007669"/>
    <property type="project" value="InterPro"/>
</dbReference>
<keyword evidence="7" id="KW-0503">Monooxygenase</keyword>
<dbReference type="EMBL" id="CP063406">
    <property type="protein sequence ID" value="QSZ31584.1"/>
    <property type="molecule type" value="Genomic_DNA"/>
</dbReference>
<gene>
    <name evidence="10" type="ORF">DSL72_001151</name>
</gene>
<dbReference type="CDD" id="cd11062">
    <property type="entry name" value="CYP58-like"/>
    <property type="match status" value="1"/>
</dbReference>
<evidence type="ECO:0008006" key="12">
    <source>
        <dbReference type="Google" id="ProtNLM"/>
    </source>
</evidence>
<protein>
    <recommendedName>
        <fullName evidence="12">Cytochrome P450</fullName>
    </recommendedName>
</protein>
<evidence type="ECO:0000256" key="8">
    <source>
        <dbReference type="PIRSR" id="PIRSR602401-1"/>
    </source>
</evidence>
<dbReference type="AlphaFoldDB" id="A0A8A3P5J2"/>
<evidence type="ECO:0000256" key="9">
    <source>
        <dbReference type="SAM" id="Phobius"/>
    </source>
</evidence>
<dbReference type="GO" id="GO:0004497">
    <property type="term" value="F:monooxygenase activity"/>
    <property type="evidence" value="ECO:0007669"/>
    <property type="project" value="UniProtKB-KW"/>
</dbReference>
<sequence length="531" mass="59894">MELAPLIPPLLCCGALYSFVLVIYRLFAHPLARFPGPKLAAATKWYEFYFDICKGHGGQFAWEIDRMHDIYGPIVRVNPDELHVKDPEFYKVLYAGNPTQRDKWPPAASMAGTGQGTFGTVDHNVHRKRRAANSYFFSQKSIAGAEPLLRERVQELCEIFHDGFLHEKVIELKLTFLAFSTDTVCQYVFAEPPSLQKNAEDAKRWHETIEAVGKITPLIKQFPWLIPVAKKVPSAIVDFFLPTLGRLLSYHLHVHRQAHSHVQKTSSSSEKGDVPQSKKSSYTLFHAIQDSSLPPHEKSISRLANEAFVVIAAGGETTARTLAFAVYHIHANPQVLTRLLEELTVAMPKITDLPSIKTLQQLPYLVGQAKLTFINAALILPKSAVIKETLRISAMVTSRLPLVSPEELKYKEWTIPRKTPVGMTINSVLRDPTVFPSPVDFLPERWIGNAGTSTAGDEYFVAFGKGTRMCQGMNFAYAELYLVVALLVRRFEFQLYETSRDRDIEIVRDYFLGEADPQSLGVRVKIVRERE</sequence>
<evidence type="ECO:0000313" key="11">
    <source>
        <dbReference type="Proteomes" id="UP000672032"/>
    </source>
</evidence>
<accession>A0A8A3P5J2</accession>
<dbReference type="Proteomes" id="UP000672032">
    <property type="component" value="Chromosome 2"/>
</dbReference>
<feature type="transmembrane region" description="Helical" evidence="9">
    <location>
        <begin position="6"/>
        <end position="27"/>
    </location>
</feature>
<reference evidence="10" key="1">
    <citation type="submission" date="2020-10" db="EMBL/GenBank/DDBJ databases">
        <title>Genome Sequence of Monilinia vaccinii-corymbosi Sheds Light on Mummy Berry Disease Infection of Blueberry and Mating Type.</title>
        <authorList>
            <person name="Yow A.G."/>
            <person name="Zhang Y."/>
            <person name="Bansal K."/>
            <person name="Eacker S.M."/>
            <person name="Sullivan S."/>
            <person name="Liachko I."/>
            <person name="Cubeta M.A."/>
            <person name="Rollins J.A."/>
            <person name="Ashrafi H."/>
        </authorList>
    </citation>
    <scope>NUCLEOTIDE SEQUENCE</scope>
    <source>
        <strain evidence="10">RL-1</strain>
    </source>
</reference>
<dbReference type="GO" id="GO:0005506">
    <property type="term" value="F:iron ion binding"/>
    <property type="evidence" value="ECO:0007669"/>
    <property type="project" value="InterPro"/>
</dbReference>
<dbReference type="PRINTS" id="PR00463">
    <property type="entry name" value="EP450I"/>
</dbReference>
<keyword evidence="5 8" id="KW-0408">Iron</keyword>
<dbReference type="InterPro" id="IPR036396">
    <property type="entry name" value="Cyt_P450_sf"/>
</dbReference>
<dbReference type="PANTHER" id="PTHR24305">
    <property type="entry name" value="CYTOCHROME P450"/>
    <property type="match status" value="1"/>
</dbReference>
<proteinExistence type="inferred from homology"/>
<comment type="cofactor">
    <cofactor evidence="1 8">
        <name>heme</name>
        <dbReference type="ChEBI" id="CHEBI:30413"/>
    </cofactor>
</comment>
<keyword evidence="9" id="KW-0472">Membrane</keyword>
<keyword evidence="6" id="KW-0843">Virulence</keyword>
<dbReference type="Pfam" id="PF00067">
    <property type="entry name" value="p450"/>
    <property type="match status" value="1"/>
</dbReference>
<keyword evidence="4" id="KW-0560">Oxidoreductase</keyword>
<dbReference type="Gene3D" id="1.10.630.10">
    <property type="entry name" value="Cytochrome P450"/>
    <property type="match status" value="1"/>
</dbReference>
<keyword evidence="8" id="KW-0349">Heme</keyword>
<dbReference type="PANTHER" id="PTHR24305:SF157">
    <property type="entry name" value="N-ACETYLTRYPTOPHAN 6-HYDROXYLASE IVOC-RELATED"/>
    <property type="match status" value="1"/>
</dbReference>
<evidence type="ECO:0000256" key="1">
    <source>
        <dbReference type="ARBA" id="ARBA00001971"/>
    </source>
</evidence>
<dbReference type="GO" id="GO:0016705">
    <property type="term" value="F:oxidoreductase activity, acting on paired donors, with incorporation or reduction of molecular oxygen"/>
    <property type="evidence" value="ECO:0007669"/>
    <property type="project" value="InterPro"/>
</dbReference>
<dbReference type="SUPFAM" id="SSF48264">
    <property type="entry name" value="Cytochrome P450"/>
    <property type="match status" value="1"/>
</dbReference>
<evidence type="ECO:0000256" key="4">
    <source>
        <dbReference type="ARBA" id="ARBA00023002"/>
    </source>
</evidence>
<keyword evidence="9" id="KW-1133">Transmembrane helix</keyword>
<name>A0A8A3P5J2_9HELO</name>
<comment type="similarity">
    <text evidence="2">Belongs to the cytochrome P450 family.</text>
</comment>
<dbReference type="InterPro" id="IPR001128">
    <property type="entry name" value="Cyt_P450"/>
</dbReference>
<evidence type="ECO:0000256" key="3">
    <source>
        <dbReference type="ARBA" id="ARBA00022723"/>
    </source>
</evidence>
<keyword evidence="3 8" id="KW-0479">Metal-binding</keyword>
<dbReference type="InterPro" id="IPR050121">
    <property type="entry name" value="Cytochrome_P450_monoxygenase"/>
</dbReference>
<evidence type="ECO:0000313" key="10">
    <source>
        <dbReference type="EMBL" id="QSZ31584.1"/>
    </source>
</evidence>
<organism evidence="10 11">
    <name type="scientific">Monilinia vaccinii-corymbosi</name>
    <dbReference type="NCBI Taxonomy" id="61207"/>
    <lineage>
        <taxon>Eukaryota</taxon>
        <taxon>Fungi</taxon>
        <taxon>Dikarya</taxon>
        <taxon>Ascomycota</taxon>
        <taxon>Pezizomycotina</taxon>
        <taxon>Leotiomycetes</taxon>
        <taxon>Helotiales</taxon>
        <taxon>Sclerotiniaceae</taxon>
        <taxon>Monilinia</taxon>
    </lineage>
</organism>
<dbReference type="InterPro" id="IPR002401">
    <property type="entry name" value="Cyt_P450_E_grp-I"/>
</dbReference>
<evidence type="ECO:0000256" key="7">
    <source>
        <dbReference type="ARBA" id="ARBA00023033"/>
    </source>
</evidence>
<keyword evidence="11" id="KW-1185">Reference proteome</keyword>
<dbReference type="PRINTS" id="PR00385">
    <property type="entry name" value="P450"/>
</dbReference>
<evidence type="ECO:0000256" key="6">
    <source>
        <dbReference type="ARBA" id="ARBA00023026"/>
    </source>
</evidence>
<feature type="binding site" description="axial binding residue" evidence="8">
    <location>
        <position position="470"/>
    </location>
    <ligand>
        <name>heme</name>
        <dbReference type="ChEBI" id="CHEBI:30413"/>
    </ligand>
    <ligandPart>
        <name>Fe</name>
        <dbReference type="ChEBI" id="CHEBI:18248"/>
    </ligandPart>
</feature>
<dbReference type="OrthoDB" id="3945418at2759"/>